<dbReference type="eggNOG" id="COG1266">
    <property type="taxonomic scope" value="Bacteria"/>
</dbReference>
<feature type="transmembrane region" description="Helical" evidence="2">
    <location>
        <begin position="120"/>
        <end position="142"/>
    </location>
</feature>
<sequence>MLFLKSHHAAFVLVYLICFLLDPFRFLSVAGDIHQLLNFTLYILVAIFGIWLFQDDLKDSYSKFKQHIWRSLGILLLSTILVFVGQILATLLMGILYQVFELAKEKGINQASVEQLLQGRRLIVLAVFSIALTGPLVEELVFRKSLIDMGKKHLRLFIILQALLFAGIHMHALQVSEFISVIPQLITAFTFGVIYAKSKQILYPIIVHILFNTLAIIFLLI</sequence>
<feature type="domain" description="CAAX prenyl protease 2/Lysostaphin resistance protein A-like" evidence="3">
    <location>
        <begin position="123"/>
        <end position="213"/>
    </location>
</feature>
<keyword evidence="5" id="KW-1185">Reference proteome</keyword>
<dbReference type="EMBL" id="AEUV02000002">
    <property type="protein sequence ID" value="EHI74125.1"/>
    <property type="molecule type" value="Genomic_DNA"/>
</dbReference>
<feature type="transmembrane region" description="Helical" evidence="2">
    <location>
        <begin position="178"/>
        <end position="196"/>
    </location>
</feature>
<comment type="similarity">
    <text evidence="1">Belongs to the UPF0177 family.</text>
</comment>
<keyword evidence="2" id="KW-0812">Transmembrane</keyword>
<dbReference type="GO" id="GO:0080120">
    <property type="term" value="P:CAAX-box protein maturation"/>
    <property type="evidence" value="ECO:0007669"/>
    <property type="project" value="UniProtKB-ARBA"/>
</dbReference>
<feature type="transmembrane region" description="Helical" evidence="2">
    <location>
        <begin position="36"/>
        <end position="53"/>
    </location>
</feature>
<dbReference type="InterPro" id="IPR052710">
    <property type="entry name" value="CAAX_protease"/>
</dbReference>
<evidence type="ECO:0000256" key="1">
    <source>
        <dbReference type="ARBA" id="ARBA00009067"/>
    </source>
</evidence>
<feature type="transmembrane region" description="Helical" evidence="2">
    <location>
        <begin position="154"/>
        <end position="172"/>
    </location>
</feature>
<organism evidence="4 5">
    <name type="scientific">Streptococcus criceti HS-6</name>
    <dbReference type="NCBI Taxonomy" id="873449"/>
    <lineage>
        <taxon>Bacteria</taxon>
        <taxon>Bacillati</taxon>
        <taxon>Bacillota</taxon>
        <taxon>Bacilli</taxon>
        <taxon>Lactobacillales</taxon>
        <taxon>Streptococcaceae</taxon>
        <taxon>Streptococcus</taxon>
    </lineage>
</organism>
<feature type="transmembrane region" description="Helical" evidence="2">
    <location>
        <begin position="74"/>
        <end position="100"/>
    </location>
</feature>
<feature type="transmembrane region" description="Helical" evidence="2">
    <location>
        <begin position="201"/>
        <end position="220"/>
    </location>
</feature>
<gene>
    <name evidence="4" type="ORF">STRCR_0315</name>
</gene>
<evidence type="ECO:0000313" key="5">
    <source>
        <dbReference type="Proteomes" id="UP000004322"/>
    </source>
</evidence>
<evidence type="ECO:0000259" key="3">
    <source>
        <dbReference type="Pfam" id="PF02517"/>
    </source>
</evidence>
<proteinExistence type="inferred from homology"/>
<dbReference type="PANTHER" id="PTHR36435:SF1">
    <property type="entry name" value="CAAX AMINO TERMINAL PROTEASE FAMILY PROTEIN"/>
    <property type="match status" value="1"/>
</dbReference>
<evidence type="ECO:0000256" key="2">
    <source>
        <dbReference type="SAM" id="Phobius"/>
    </source>
</evidence>
<dbReference type="InterPro" id="IPR003675">
    <property type="entry name" value="Rce1/LyrA-like_dom"/>
</dbReference>
<dbReference type="RefSeq" id="WP_004226962.1">
    <property type="nucleotide sequence ID" value="NZ_AEUV02000002.1"/>
</dbReference>
<evidence type="ECO:0000313" key="4">
    <source>
        <dbReference type="EMBL" id="EHI74125.1"/>
    </source>
</evidence>
<dbReference type="Proteomes" id="UP000004322">
    <property type="component" value="Unassembled WGS sequence"/>
</dbReference>
<dbReference type="AlphaFoldDB" id="G5JP81"/>
<keyword evidence="2" id="KW-0472">Membrane</keyword>
<dbReference type="PANTHER" id="PTHR36435">
    <property type="entry name" value="SLR1288 PROTEIN"/>
    <property type="match status" value="1"/>
</dbReference>
<protein>
    <recommendedName>
        <fullName evidence="3">CAAX prenyl protease 2/Lysostaphin resistance protein A-like domain-containing protein</fullName>
    </recommendedName>
</protein>
<keyword evidence="2" id="KW-1133">Transmembrane helix</keyword>
<accession>G5JP81</accession>
<comment type="caution">
    <text evidence="4">The sequence shown here is derived from an EMBL/GenBank/DDBJ whole genome shotgun (WGS) entry which is preliminary data.</text>
</comment>
<reference evidence="4" key="1">
    <citation type="submission" date="2011-07" db="EMBL/GenBank/DDBJ databases">
        <authorList>
            <person name="Stanhope M.J."/>
            <person name="Durkin A.S."/>
            <person name="Hostetler J."/>
            <person name="Kim M."/>
            <person name="Radune D."/>
            <person name="Singh I."/>
            <person name="Town C.D."/>
        </authorList>
    </citation>
    <scope>NUCLEOTIDE SEQUENCE [LARGE SCALE GENOMIC DNA]</scope>
    <source>
        <strain evidence="4">HS-6</strain>
    </source>
</reference>
<dbReference type="GO" id="GO:0004175">
    <property type="term" value="F:endopeptidase activity"/>
    <property type="evidence" value="ECO:0007669"/>
    <property type="project" value="UniProtKB-ARBA"/>
</dbReference>
<dbReference type="Pfam" id="PF02517">
    <property type="entry name" value="Rce1-like"/>
    <property type="match status" value="1"/>
</dbReference>
<name>G5JP81_STRCG</name>